<proteinExistence type="predicted"/>
<dbReference type="STRING" id="1120996.SAMN02746066_03362"/>
<accession>A0A1M7LPW4</accession>
<protein>
    <submittedName>
        <fullName evidence="3">Sugar-specific transcriptional regulator TrmB</fullName>
    </submittedName>
</protein>
<dbReference type="Pfam" id="PF11495">
    <property type="entry name" value="Regulator_TrmB"/>
    <property type="match status" value="1"/>
</dbReference>
<feature type="domain" description="Transcription regulator TrmB N-terminal" evidence="1">
    <location>
        <begin position="9"/>
        <end position="74"/>
    </location>
</feature>
<dbReference type="InterPro" id="IPR002831">
    <property type="entry name" value="Tscrpt_reg_TrmB_N"/>
</dbReference>
<dbReference type="EMBL" id="FRCP01000017">
    <property type="protein sequence ID" value="SHM80239.1"/>
    <property type="molecule type" value="Genomic_DNA"/>
</dbReference>
<dbReference type="PANTHER" id="PTHR34293:SF1">
    <property type="entry name" value="HTH-TYPE TRANSCRIPTIONAL REGULATOR TRMBL2"/>
    <property type="match status" value="1"/>
</dbReference>
<evidence type="ECO:0000313" key="4">
    <source>
        <dbReference type="Proteomes" id="UP000184038"/>
    </source>
</evidence>
<dbReference type="InterPro" id="IPR036388">
    <property type="entry name" value="WH-like_DNA-bd_sf"/>
</dbReference>
<dbReference type="Proteomes" id="UP000184038">
    <property type="component" value="Unassembled WGS sequence"/>
</dbReference>
<gene>
    <name evidence="3" type="ORF">SAMN02746066_03362</name>
</gene>
<sequence>MEVIEQLVMFGLTRQEATLYMTLLTEGELTGYEAAKKTTISRSNTYNGLAGLVEKGAAYIIEGTVTKYTPVSVEEFCNNKLRNLEASKHKLMESLPIEKVENSGYITIQGEKNVMDKLKTMLIEAKERVYLSVSSSLLSCLEDELSLLQKRHIKLVLITDQKVPFEEAILYITDKKDQRIRLIIDSKKVLTGEITTSSDTTCLYSMNDNLVSVFKEMLQNEIILLSR</sequence>
<dbReference type="InterPro" id="IPR021586">
    <property type="entry name" value="Tscrpt_reg_TrmB_C"/>
</dbReference>
<evidence type="ECO:0000259" key="2">
    <source>
        <dbReference type="Pfam" id="PF11495"/>
    </source>
</evidence>
<dbReference type="InterPro" id="IPR051797">
    <property type="entry name" value="TrmB-like"/>
</dbReference>
<reference evidence="3 4" key="1">
    <citation type="submission" date="2016-11" db="EMBL/GenBank/DDBJ databases">
        <authorList>
            <person name="Jaros S."/>
            <person name="Januszkiewicz K."/>
            <person name="Wedrychowicz H."/>
        </authorList>
    </citation>
    <scope>NUCLEOTIDE SEQUENCE [LARGE SCALE GENOMIC DNA]</scope>
    <source>
        <strain evidence="3 4">DSM 15930</strain>
    </source>
</reference>
<dbReference type="PANTHER" id="PTHR34293">
    <property type="entry name" value="HTH-TYPE TRANSCRIPTIONAL REGULATOR TRMBL2"/>
    <property type="match status" value="1"/>
</dbReference>
<dbReference type="Pfam" id="PF01978">
    <property type="entry name" value="TrmB"/>
    <property type="match status" value="1"/>
</dbReference>
<evidence type="ECO:0000313" key="3">
    <source>
        <dbReference type="EMBL" id="SHM80239.1"/>
    </source>
</evidence>
<feature type="domain" description="Transcription regulator TrmB C-terminal" evidence="2">
    <location>
        <begin position="107"/>
        <end position="214"/>
    </location>
</feature>
<dbReference type="OrthoDB" id="1493540at2"/>
<dbReference type="RefSeq" id="WP_073289557.1">
    <property type="nucleotide sequence ID" value="NZ_FRCP01000017.1"/>
</dbReference>
<dbReference type="CDD" id="cd09124">
    <property type="entry name" value="PLDc_like_TrmB_middle"/>
    <property type="match status" value="1"/>
</dbReference>
<name>A0A1M7LPW4_9FIRM</name>
<keyword evidence="4" id="KW-1185">Reference proteome</keyword>
<dbReference type="AlphaFoldDB" id="A0A1M7LPW4"/>
<evidence type="ECO:0000259" key="1">
    <source>
        <dbReference type="Pfam" id="PF01978"/>
    </source>
</evidence>
<dbReference type="Gene3D" id="1.10.10.10">
    <property type="entry name" value="Winged helix-like DNA-binding domain superfamily/Winged helix DNA-binding domain"/>
    <property type="match status" value="1"/>
</dbReference>
<organism evidence="3 4">
    <name type="scientific">Anaerosporobacter mobilis DSM 15930</name>
    <dbReference type="NCBI Taxonomy" id="1120996"/>
    <lineage>
        <taxon>Bacteria</taxon>
        <taxon>Bacillati</taxon>
        <taxon>Bacillota</taxon>
        <taxon>Clostridia</taxon>
        <taxon>Lachnospirales</taxon>
        <taxon>Lachnospiraceae</taxon>
        <taxon>Anaerosporobacter</taxon>
    </lineage>
</organism>